<protein>
    <submittedName>
        <fullName evidence="1">Uncharacterized protein</fullName>
    </submittedName>
</protein>
<organism evidence="1 2">
    <name type="scientific">Brassica cretica</name>
    <name type="common">Mustard</name>
    <dbReference type="NCBI Taxonomy" id="69181"/>
    <lineage>
        <taxon>Eukaryota</taxon>
        <taxon>Viridiplantae</taxon>
        <taxon>Streptophyta</taxon>
        <taxon>Embryophyta</taxon>
        <taxon>Tracheophyta</taxon>
        <taxon>Spermatophyta</taxon>
        <taxon>Magnoliopsida</taxon>
        <taxon>eudicotyledons</taxon>
        <taxon>Gunneridae</taxon>
        <taxon>Pentapetalae</taxon>
        <taxon>rosids</taxon>
        <taxon>malvids</taxon>
        <taxon>Brassicales</taxon>
        <taxon>Brassicaceae</taxon>
        <taxon>Brassiceae</taxon>
        <taxon>Brassica</taxon>
    </lineage>
</organism>
<name>A0A8S9J680_BRACR</name>
<evidence type="ECO:0000313" key="1">
    <source>
        <dbReference type="EMBL" id="KAF2577429.1"/>
    </source>
</evidence>
<dbReference type="Proteomes" id="UP000712281">
    <property type="component" value="Unassembled WGS sequence"/>
</dbReference>
<proteinExistence type="predicted"/>
<comment type="caution">
    <text evidence="1">The sequence shown here is derived from an EMBL/GenBank/DDBJ whole genome shotgun (WGS) entry which is preliminary data.</text>
</comment>
<gene>
    <name evidence="1" type="ORF">F2Q68_00006625</name>
</gene>
<reference evidence="1" key="1">
    <citation type="submission" date="2019-12" db="EMBL/GenBank/DDBJ databases">
        <title>Genome sequencing and annotation of Brassica cretica.</title>
        <authorList>
            <person name="Studholme D.J."/>
            <person name="Sarris P.F."/>
        </authorList>
    </citation>
    <scope>NUCLEOTIDE SEQUENCE</scope>
    <source>
        <strain evidence="1">PFS-001/15</strain>
        <tissue evidence="1">Leaf</tissue>
    </source>
</reference>
<sequence>MKRTSWTKCLAARRCKQEAQPAGRSSVGAQSRVCQLPELDGLATQLGQLGINWTQCSGLGNWAGSGQWPGHVDDPCATMG</sequence>
<dbReference type="EMBL" id="QGKW02001660">
    <property type="protein sequence ID" value="KAF2577429.1"/>
    <property type="molecule type" value="Genomic_DNA"/>
</dbReference>
<dbReference type="AlphaFoldDB" id="A0A8S9J680"/>
<evidence type="ECO:0000313" key="2">
    <source>
        <dbReference type="Proteomes" id="UP000712281"/>
    </source>
</evidence>
<accession>A0A8S9J680</accession>